<comment type="caution">
    <text evidence="1">The sequence shown here is derived from an EMBL/GenBank/DDBJ whole genome shotgun (WGS) entry which is preliminary data.</text>
</comment>
<name>A0A8J2KU03_9HEXA</name>
<reference evidence="1" key="1">
    <citation type="submission" date="2021-06" db="EMBL/GenBank/DDBJ databases">
        <authorList>
            <person name="Hodson N. C."/>
            <person name="Mongue J. A."/>
            <person name="Jaron S. K."/>
        </authorList>
    </citation>
    <scope>NUCLEOTIDE SEQUENCE</scope>
</reference>
<protein>
    <submittedName>
        <fullName evidence="1">Uncharacterized protein</fullName>
    </submittedName>
</protein>
<proteinExistence type="predicted"/>
<evidence type="ECO:0000313" key="1">
    <source>
        <dbReference type="EMBL" id="CAG7731516.1"/>
    </source>
</evidence>
<dbReference type="AlphaFoldDB" id="A0A8J2KU03"/>
<keyword evidence="2" id="KW-1185">Reference proteome</keyword>
<accession>A0A8J2KU03</accession>
<gene>
    <name evidence="1" type="ORF">AFUS01_LOCUS20100</name>
</gene>
<evidence type="ECO:0000313" key="2">
    <source>
        <dbReference type="Proteomes" id="UP000708208"/>
    </source>
</evidence>
<organism evidence="1 2">
    <name type="scientific">Allacma fusca</name>
    <dbReference type="NCBI Taxonomy" id="39272"/>
    <lineage>
        <taxon>Eukaryota</taxon>
        <taxon>Metazoa</taxon>
        <taxon>Ecdysozoa</taxon>
        <taxon>Arthropoda</taxon>
        <taxon>Hexapoda</taxon>
        <taxon>Collembola</taxon>
        <taxon>Symphypleona</taxon>
        <taxon>Sminthuridae</taxon>
        <taxon>Allacma</taxon>
    </lineage>
</organism>
<dbReference type="EMBL" id="CAJVCH010214255">
    <property type="protein sequence ID" value="CAG7731516.1"/>
    <property type="molecule type" value="Genomic_DNA"/>
</dbReference>
<dbReference type="Proteomes" id="UP000708208">
    <property type="component" value="Unassembled WGS sequence"/>
</dbReference>
<sequence length="157" mass="17618">MQTVCVVYGDDACKRSRRCMSVTETARVRDVNAERSDTDRVWTKQTAGDGTDAPGRRWTKQKMFLSDADDAHQRICSAARRQKPTEAMNVTIMPTIKWSLSMKIQATKRTTPQTPSRIIKCGRRSAMASKSFGIAGNSDEFLAYCLLIACSYGLDYF</sequence>